<evidence type="ECO:0000256" key="5">
    <source>
        <dbReference type="ARBA" id="ARBA00022438"/>
    </source>
</evidence>
<evidence type="ECO:0000256" key="10">
    <source>
        <dbReference type="ARBA" id="ARBA00023049"/>
    </source>
</evidence>
<keyword evidence="13" id="KW-1185">Reference proteome</keyword>
<comment type="catalytic activity">
    <reaction evidence="1">
        <text>Release of an N-terminal aspartate or glutamate from a peptide, with a preference for aspartate.</text>
        <dbReference type="EC" id="3.4.11.21"/>
    </reaction>
</comment>
<evidence type="ECO:0000313" key="12">
    <source>
        <dbReference type="EMBL" id="RDW63727.1"/>
    </source>
</evidence>
<dbReference type="PANTHER" id="PTHR28570:SF3">
    <property type="entry name" value="ASPARTYL AMINOPEPTIDASE"/>
    <property type="match status" value="1"/>
</dbReference>
<dbReference type="Gene3D" id="3.40.630.10">
    <property type="entry name" value="Zn peptidases"/>
    <property type="match status" value="1"/>
</dbReference>
<dbReference type="EMBL" id="PDLM01000013">
    <property type="protein sequence ID" value="RDW63727.1"/>
    <property type="molecule type" value="Genomic_DNA"/>
</dbReference>
<dbReference type="CDD" id="cd05658">
    <property type="entry name" value="M18_DAP"/>
    <property type="match status" value="1"/>
</dbReference>
<comment type="cofactor">
    <cofactor evidence="2">
        <name>Zn(2+)</name>
        <dbReference type="ChEBI" id="CHEBI:29105"/>
    </cofactor>
</comment>
<dbReference type="NCBIfam" id="NF002759">
    <property type="entry name" value="PRK02813.1"/>
    <property type="match status" value="1"/>
</dbReference>
<dbReference type="FunFam" id="2.30.250.10:FF:000001">
    <property type="entry name" value="Aspartyl aminopeptidase 1"/>
    <property type="match status" value="1"/>
</dbReference>
<keyword evidence="5 11" id="KW-0031">Aminopeptidase</keyword>
<evidence type="ECO:0000256" key="8">
    <source>
        <dbReference type="ARBA" id="ARBA00022801"/>
    </source>
</evidence>
<dbReference type="GO" id="GO:0006508">
    <property type="term" value="P:proteolysis"/>
    <property type="evidence" value="ECO:0007669"/>
    <property type="project" value="UniProtKB-KW"/>
</dbReference>
<dbReference type="AlphaFoldDB" id="A0A3D8QPL3"/>
<dbReference type="InterPro" id="IPR001948">
    <property type="entry name" value="Peptidase_M18"/>
</dbReference>
<dbReference type="PRINTS" id="PR00932">
    <property type="entry name" value="AMINO1PTASE"/>
</dbReference>
<comment type="similarity">
    <text evidence="3 11">Belongs to the peptidase M18 family.</text>
</comment>
<reference evidence="12 13" key="1">
    <citation type="journal article" date="2018" name="IMA Fungus">
        <title>IMA Genome-F 9: Draft genome sequence of Annulohypoxylon stygium, Aspergillus mulundensis, Berkeleyomyces basicola (syn. Thielaviopsis basicola), Ceratocystis smalleyi, two Cercospora beticola strains, Coleophoma cylindrospora, Fusarium fracticaudum, Phialophora cf. hyalina, and Morchella septimelata.</title>
        <authorList>
            <person name="Wingfield B.D."/>
            <person name="Bills G.F."/>
            <person name="Dong Y."/>
            <person name="Huang W."/>
            <person name="Nel W.J."/>
            <person name="Swalarsk-Parry B.S."/>
            <person name="Vaghefi N."/>
            <person name="Wilken P.M."/>
            <person name="An Z."/>
            <person name="de Beer Z.W."/>
            <person name="De Vos L."/>
            <person name="Chen L."/>
            <person name="Duong T.A."/>
            <person name="Gao Y."/>
            <person name="Hammerbacher A."/>
            <person name="Kikkert J.R."/>
            <person name="Li Y."/>
            <person name="Li H."/>
            <person name="Li K."/>
            <person name="Li Q."/>
            <person name="Liu X."/>
            <person name="Ma X."/>
            <person name="Naidoo K."/>
            <person name="Pethybridge S.J."/>
            <person name="Sun J."/>
            <person name="Steenkamp E.T."/>
            <person name="van der Nest M.A."/>
            <person name="van Wyk S."/>
            <person name="Wingfield M.J."/>
            <person name="Xiong C."/>
            <person name="Yue Q."/>
            <person name="Zhang X."/>
        </authorList>
    </citation>
    <scope>NUCLEOTIDE SEQUENCE [LARGE SCALE GENOMIC DNA]</scope>
    <source>
        <strain evidence="12 13">BP6252</strain>
    </source>
</reference>
<dbReference type="Gene3D" id="2.30.250.10">
    <property type="entry name" value="Aminopeptidase i, Domain 2"/>
    <property type="match status" value="1"/>
</dbReference>
<dbReference type="STRING" id="1849047.A0A3D8QPL3"/>
<evidence type="ECO:0000256" key="4">
    <source>
        <dbReference type="ARBA" id="ARBA00011965"/>
    </source>
</evidence>
<dbReference type="SUPFAM" id="SSF101821">
    <property type="entry name" value="Aminopeptidase/glucanase lid domain"/>
    <property type="match status" value="1"/>
</dbReference>
<dbReference type="Pfam" id="PF02127">
    <property type="entry name" value="Peptidase_M18"/>
    <property type="match status" value="1"/>
</dbReference>
<evidence type="ECO:0000256" key="11">
    <source>
        <dbReference type="RuleBase" id="RU004386"/>
    </source>
</evidence>
<organism evidence="12 13">
    <name type="scientific">Coleophoma cylindrospora</name>
    <dbReference type="NCBI Taxonomy" id="1849047"/>
    <lineage>
        <taxon>Eukaryota</taxon>
        <taxon>Fungi</taxon>
        <taxon>Dikarya</taxon>
        <taxon>Ascomycota</taxon>
        <taxon>Pezizomycotina</taxon>
        <taxon>Leotiomycetes</taxon>
        <taxon>Helotiales</taxon>
        <taxon>Dermateaceae</taxon>
        <taxon>Coleophoma</taxon>
    </lineage>
</organism>
<keyword evidence="10 11" id="KW-0482">Metalloprotease</keyword>
<dbReference type="EC" id="3.4.11.21" evidence="4"/>
<dbReference type="GO" id="GO:0000324">
    <property type="term" value="C:fungal-type vacuole"/>
    <property type="evidence" value="ECO:0007669"/>
    <property type="project" value="TreeGrafter"/>
</dbReference>
<keyword evidence="8 11" id="KW-0378">Hydrolase</keyword>
<comment type="caution">
    <text evidence="12">The sequence shown here is derived from an EMBL/GenBank/DDBJ whole genome shotgun (WGS) entry which is preliminary data.</text>
</comment>
<evidence type="ECO:0000256" key="1">
    <source>
        <dbReference type="ARBA" id="ARBA00001335"/>
    </source>
</evidence>
<accession>A0A3D8QPL3</accession>
<evidence type="ECO:0000256" key="3">
    <source>
        <dbReference type="ARBA" id="ARBA00008290"/>
    </source>
</evidence>
<dbReference type="Proteomes" id="UP000256645">
    <property type="component" value="Unassembled WGS sequence"/>
</dbReference>
<evidence type="ECO:0000256" key="9">
    <source>
        <dbReference type="ARBA" id="ARBA00022833"/>
    </source>
</evidence>
<sequence>MIGAHTDSPCLRVKPISDVSKHGLIQVGVETYGGGQWHTWFDRDLGMAGRVTIRQEDGQLVQKLIRIDKPIMRIPTLAVHMDRNPGFSPNHETHLVPIAGMATKMLNGDGQSSLNEISPEGRERLEDQPKAFQPFGALDERHHPRVLKTIAEAAEVSPEQLIDFELVLFDTQKPCLGGLDDEFIYAARLDNLNMVYSSIMGLISSLSLPSSSNLFESTIRLVCCFDHEEVGSLTAVGANSDLLPSVLRRLSQTRFHEKSYDDSDLASAYDRTIAKSFLISADMAHAFHPNYPEFYESRHRPQMNNGVVIKVNAKARYTTNHPGIVLMEEVARRANSPSEAGSLGVPLQFFIIRNDKTSGGTIGPMLSAKLGLRALDLGNPQLSMHSIRECAGVRDLEFATQLFQSFFTHYADLGPKYLAD</sequence>
<keyword evidence="7 11" id="KW-0479">Metal-binding</keyword>
<dbReference type="PANTHER" id="PTHR28570">
    <property type="entry name" value="ASPARTYL AMINOPEPTIDASE"/>
    <property type="match status" value="1"/>
</dbReference>
<protein>
    <recommendedName>
        <fullName evidence="4">aspartyl aminopeptidase</fullName>
        <ecNumber evidence="4">3.4.11.21</ecNumber>
    </recommendedName>
</protein>
<dbReference type="InterPro" id="IPR023358">
    <property type="entry name" value="Peptidase_M18_dom2"/>
</dbReference>
<evidence type="ECO:0000313" key="13">
    <source>
        <dbReference type="Proteomes" id="UP000256645"/>
    </source>
</evidence>
<dbReference type="GO" id="GO:0008270">
    <property type="term" value="F:zinc ion binding"/>
    <property type="evidence" value="ECO:0007669"/>
    <property type="project" value="InterPro"/>
</dbReference>
<dbReference type="SUPFAM" id="SSF53187">
    <property type="entry name" value="Zn-dependent exopeptidases"/>
    <property type="match status" value="1"/>
</dbReference>
<evidence type="ECO:0000256" key="6">
    <source>
        <dbReference type="ARBA" id="ARBA00022670"/>
    </source>
</evidence>
<gene>
    <name evidence="12" type="ORF">BP6252_11272</name>
</gene>
<evidence type="ECO:0000256" key="7">
    <source>
        <dbReference type="ARBA" id="ARBA00022723"/>
    </source>
</evidence>
<dbReference type="GO" id="GO:0070006">
    <property type="term" value="F:metalloaminopeptidase activity"/>
    <property type="evidence" value="ECO:0007669"/>
    <property type="project" value="TreeGrafter"/>
</dbReference>
<proteinExistence type="inferred from homology"/>
<dbReference type="OrthoDB" id="9880441at2759"/>
<name>A0A3D8QPL3_9HELO</name>
<evidence type="ECO:0000256" key="2">
    <source>
        <dbReference type="ARBA" id="ARBA00001947"/>
    </source>
</evidence>
<keyword evidence="9 11" id="KW-0862">Zinc</keyword>
<keyword evidence="6 11" id="KW-0645">Protease</keyword>